<keyword evidence="8" id="KW-0548">Nucleotidyltransferase</keyword>
<evidence type="ECO:0000256" key="8">
    <source>
        <dbReference type="ARBA" id="ARBA00022932"/>
    </source>
</evidence>
<keyword evidence="5" id="KW-0460">Magnesium</keyword>
<keyword evidence="15" id="KW-1185">Reference proteome</keyword>
<dbReference type="GO" id="GO:0003964">
    <property type="term" value="F:RNA-directed DNA polymerase activity"/>
    <property type="evidence" value="ECO:0007669"/>
    <property type="project" value="UniProtKB-KW"/>
</dbReference>
<feature type="compositionally biased region" description="Acidic residues" evidence="11">
    <location>
        <begin position="108"/>
        <end position="122"/>
    </location>
</feature>
<feature type="region of interest" description="Disordered" evidence="11">
    <location>
        <begin position="101"/>
        <end position="152"/>
    </location>
</feature>
<evidence type="ECO:0000256" key="2">
    <source>
        <dbReference type="ARBA" id="ARBA00022723"/>
    </source>
</evidence>
<evidence type="ECO:0000256" key="6">
    <source>
        <dbReference type="ARBA" id="ARBA00022908"/>
    </source>
</evidence>
<dbReference type="STRING" id="67767.A0A0J7K016"/>
<evidence type="ECO:0000256" key="9">
    <source>
        <dbReference type="ARBA" id="ARBA00023172"/>
    </source>
</evidence>
<dbReference type="GO" id="GO:0004519">
    <property type="term" value="F:endonuclease activity"/>
    <property type="evidence" value="ECO:0007669"/>
    <property type="project" value="UniProtKB-KW"/>
</dbReference>
<keyword evidence="2" id="KW-0479">Metal-binding</keyword>
<keyword evidence="4" id="KW-0378">Hydrolase</keyword>
<keyword evidence="9" id="KW-0233">DNA recombination</keyword>
<evidence type="ECO:0000256" key="3">
    <source>
        <dbReference type="ARBA" id="ARBA00022759"/>
    </source>
</evidence>
<evidence type="ECO:0000256" key="11">
    <source>
        <dbReference type="SAM" id="MobiDB-lite"/>
    </source>
</evidence>
<organism evidence="14 15">
    <name type="scientific">Lasius niger</name>
    <name type="common">Black garden ant</name>
    <dbReference type="NCBI Taxonomy" id="67767"/>
    <lineage>
        <taxon>Eukaryota</taxon>
        <taxon>Metazoa</taxon>
        <taxon>Ecdysozoa</taxon>
        <taxon>Arthropoda</taxon>
        <taxon>Hexapoda</taxon>
        <taxon>Insecta</taxon>
        <taxon>Pterygota</taxon>
        <taxon>Neoptera</taxon>
        <taxon>Endopterygota</taxon>
        <taxon>Hymenoptera</taxon>
        <taxon>Apocrita</taxon>
        <taxon>Aculeata</taxon>
        <taxon>Formicoidea</taxon>
        <taxon>Formicidae</taxon>
        <taxon>Formicinae</taxon>
        <taxon>Lasius</taxon>
        <taxon>Lasius</taxon>
    </lineage>
</organism>
<keyword evidence="3" id="KW-0255">Endonuclease</keyword>
<dbReference type="GO" id="GO:0016787">
    <property type="term" value="F:hydrolase activity"/>
    <property type="evidence" value="ECO:0007669"/>
    <property type="project" value="UniProtKB-KW"/>
</dbReference>
<evidence type="ECO:0000313" key="14">
    <source>
        <dbReference type="EMBL" id="KMQ83649.1"/>
    </source>
</evidence>
<dbReference type="InterPro" id="IPR013103">
    <property type="entry name" value="RVT_2"/>
</dbReference>
<evidence type="ECO:0000256" key="1">
    <source>
        <dbReference type="ARBA" id="ARBA00022722"/>
    </source>
</evidence>
<feature type="domain" description="Reverse transcriptase Ty1/copia-type" evidence="12">
    <location>
        <begin position="219"/>
        <end position="322"/>
    </location>
</feature>
<dbReference type="Pfam" id="PF25597">
    <property type="entry name" value="SH3_retrovirus"/>
    <property type="match status" value="1"/>
</dbReference>
<dbReference type="Pfam" id="PF07727">
    <property type="entry name" value="RVT_2"/>
    <property type="match status" value="1"/>
</dbReference>
<evidence type="ECO:0000259" key="12">
    <source>
        <dbReference type="Pfam" id="PF07727"/>
    </source>
</evidence>
<dbReference type="InterPro" id="IPR057670">
    <property type="entry name" value="SH3_retrovirus"/>
</dbReference>
<feature type="compositionally biased region" description="Acidic residues" evidence="11">
    <location>
        <begin position="130"/>
        <end position="145"/>
    </location>
</feature>
<dbReference type="GO" id="GO:0006310">
    <property type="term" value="P:DNA recombination"/>
    <property type="evidence" value="ECO:0007669"/>
    <property type="project" value="UniProtKB-KW"/>
</dbReference>
<dbReference type="GO" id="GO:0015074">
    <property type="term" value="P:DNA integration"/>
    <property type="evidence" value="ECO:0007669"/>
    <property type="project" value="UniProtKB-KW"/>
</dbReference>
<dbReference type="PANTHER" id="PTHR42648:SF11">
    <property type="entry name" value="TRANSPOSON TY4-P GAG-POL POLYPROTEIN"/>
    <property type="match status" value="1"/>
</dbReference>
<evidence type="ECO:0000256" key="10">
    <source>
        <dbReference type="ARBA" id="ARBA00023268"/>
    </source>
</evidence>
<dbReference type="InterPro" id="IPR039537">
    <property type="entry name" value="Retrotran_Ty1/copia-like"/>
</dbReference>
<reference evidence="14 15" key="1">
    <citation type="submission" date="2015-04" db="EMBL/GenBank/DDBJ databases">
        <title>Lasius niger genome sequencing.</title>
        <authorList>
            <person name="Konorov E.A."/>
            <person name="Nikitin M.A."/>
            <person name="Kirill M.V."/>
            <person name="Chang P."/>
        </authorList>
    </citation>
    <scope>NUCLEOTIDE SEQUENCE [LARGE SCALE GENOMIC DNA]</scope>
    <source>
        <tissue evidence="14">Whole</tissue>
    </source>
</reference>
<keyword evidence="1" id="KW-0540">Nuclease</keyword>
<dbReference type="Proteomes" id="UP000036403">
    <property type="component" value="Unassembled WGS sequence"/>
</dbReference>
<evidence type="ECO:0000313" key="15">
    <source>
        <dbReference type="Proteomes" id="UP000036403"/>
    </source>
</evidence>
<keyword evidence="7" id="KW-0695">RNA-directed DNA polymerase</keyword>
<protein>
    <submittedName>
        <fullName evidence="14">Gag-pol polyprotein</fullName>
    </submittedName>
</protein>
<evidence type="ECO:0000256" key="5">
    <source>
        <dbReference type="ARBA" id="ARBA00022842"/>
    </source>
</evidence>
<dbReference type="OrthoDB" id="7617291at2759"/>
<name>A0A0J7K016_LASNI</name>
<keyword evidence="8" id="KW-0808">Transferase</keyword>
<keyword evidence="10" id="KW-0511">Multifunctional enzyme</keyword>
<evidence type="ECO:0000256" key="7">
    <source>
        <dbReference type="ARBA" id="ARBA00022918"/>
    </source>
</evidence>
<comment type="caution">
    <text evidence="14">The sequence shown here is derived from an EMBL/GenBank/DDBJ whole genome shotgun (WGS) entry which is preliminary data.</text>
</comment>
<keyword evidence="6" id="KW-0229">DNA integration</keyword>
<sequence>MRFWAEAANTAMHGLNCTGTSSVKGLTLYELWHGRKPDIRHLKIFGEEVYSHIPKAKRQKLDLKGQRGIFVRYEENVKGYRIWYPKEDDEDNNWWISIKRDSSGKTDNDEEDEPEAPLPEAQEELREDPNQSDEEDDEDVYEEAVENAQNENIQNEERRILRNCATLRAPDRYNDFINVDEILLAEGQEPISYEEAVQSSEAPKWREAINNEIESLHRNNVWELTQAPKGQDIIDNRWTFKAKRDANGNVQRYKARLVARGFTQRHGIDYQETFSPVVRFDSIRAILTITARQKMKIQQFDVKTAREFFFILYGNIDKTIYMR</sequence>
<dbReference type="GO" id="GO:0003887">
    <property type="term" value="F:DNA-directed DNA polymerase activity"/>
    <property type="evidence" value="ECO:0007669"/>
    <property type="project" value="UniProtKB-KW"/>
</dbReference>
<accession>A0A0J7K016</accession>
<feature type="domain" description="Retroviral polymerase SH3-like" evidence="13">
    <location>
        <begin position="49"/>
        <end position="87"/>
    </location>
</feature>
<gene>
    <name evidence="14" type="ORF">RF55_19456</name>
</gene>
<dbReference type="AlphaFoldDB" id="A0A0J7K016"/>
<dbReference type="GO" id="GO:0046872">
    <property type="term" value="F:metal ion binding"/>
    <property type="evidence" value="ECO:0007669"/>
    <property type="project" value="UniProtKB-KW"/>
</dbReference>
<evidence type="ECO:0000259" key="13">
    <source>
        <dbReference type="Pfam" id="PF25597"/>
    </source>
</evidence>
<evidence type="ECO:0000256" key="4">
    <source>
        <dbReference type="ARBA" id="ARBA00022801"/>
    </source>
</evidence>
<proteinExistence type="predicted"/>
<keyword evidence="8" id="KW-0239">DNA-directed DNA polymerase</keyword>
<dbReference type="EMBL" id="LBMM01018996">
    <property type="protein sequence ID" value="KMQ83649.1"/>
    <property type="molecule type" value="Genomic_DNA"/>
</dbReference>
<dbReference type="PaxDb" id="67767-A0A0J7K016"/>
<dbReference type="PANTHER" id="PTHR42648">
    <property type="entry name" value="TRANSPOSASE, PUTATIVE-RELATED"/>
    <property type="match status" value="1"/>
</dbReference>